<proteinExistence type="inferred from homology"/>
<evidence type="ECO:0008006" key="7">
    <source>
        <dbReference type="Google" id="ProtNLM"/>
    </source>
</evidence>
<organism evidence="5 6">
    <name type="scientific">Agaricus bisporus var. burnettii</name>
    <dbReference type="NCBI Taxonomy" id="192524"/>
    <lineage>
        <taxon>Eukaryota</taxon>
        <taxon>Fungi</taxon>
        <taxon>Dikarya</taxon>
        <taxon>Basidiomycota</taxon>
        <taxon>Agaricomycotina</taxon>
        <taxon>Agaricomycetes</taxon>
        <taxon>Agaricomycetidae</taxon>
        <taxon>Agaricales</taxon>
        <taxon>Agaricineae</taxon>
        <taxon>Agaricaceae</taxon>
        <taxon>Agaricus</taxon>
    </lineage>
</organism>
<feature type="binding site" description="proximal binding residue" evidence="4">
    <location>
        <position position="408"/>
    </location>
    <ligand>
        <name>heme b</name>
        <dbReference type="ChEBI" id="CHEBI:60344"/>
    </ligand>
    <ligandPart>
        <name>Fe</name>
        <dbReference type="ChEBI" id="CHEBI:18248"/>
    </ligandPart>
</feature>
<dbReference type="Pfam" id="PF01231">
    <property type="entry name" value="IDO"/>
    <property type="match status" value="1"/>
</dbReference>
<dbReference type="GO" id="GO:0019441">
    <property type="term" value="P:L-tryptophan catabolic process to kynurenine"/>
    <property type="evidence" value="ECO:0007669"/>
    <property type="project" value="InterPro"/>
</dbReference>
<dbReference type="GO" id="GO:0005737">
    <property type="term" value="C:cytoplasm"/>
    <property type="evidence" value="ECO:0007669"/>
    <property type="project" value="TreeGrafter"/>
</dbReference>
<evidence type="ECO:0000313" key="5">
    <source>
        <dbReference type="EMBL" id="KAF7771836.1"/>
    </source>
</evidence>
<keyword evidence="3 4" id="KW-0408">Iron</keyword>
<dbReference type="InterPro" id="IPR037217">
    <property type="entry name" value="Trp/Indoleamine_2_3_dOase-like"/>
</dbReference>
<gene>
    <name evidence="5" type="ORF">Agabi119p4_6147</name>
</gene>
<evidence type="ECO:0000313" key="6">
    <source>
        <dbReference type="Proteomes" id="UP000629468"/>
    </source>
</evidence>
<comment type="similarity">
    <text evidence="1">Belongs to the indoleamine 2,3-dioxygenase family.</text>
</comment>
<sequence>MALHLSHPSSTVPTAVSQTSKASVLNSASIMDVPLLPNDWPFPDLKEASAFDVDPRTGFMASQPPLRRLPAPWDVWESALDDAVDSKLQLGDVIDITEDEKTCSECWRARVRNISVIPTVELKTPALLRRAHLVLTFVQHFYIQSLPPTVEPIVIPRSVALPLLRVSKSLDIPPVLTFSDTVLYNWYIDPAKDKDGLPNPENVRTHTMFTNTIDEEEFYLCSSRIELRGVEALELMRMTMDEMFVGDHISIRRISAYLKGMVTVINDCRALLLDVKKHCRPDVYYNNVRPWFRGQDSDNRNRQWIFEGVEEDPTLRPPTEISGPSAGQSSMVHAFDIFLGVDHSSVQFQPSFMSRMQIYMPRNHRLFLDHLKANSRSLRSFVLTSKDEELTKVYNQAVMALKEFRDSHMVITTLYVIGPARRAAKAREGIEGVPAYNNPSVVGTFTDGPLKGTGGTELVQFLKDTRTRTIEAFVSES</sequence>
<dbReference type="GO" id="GO:0046872">
    <property type="term" value="F:metal ion binding"/>
    <property type="evidence" value="ECO:0007669"/>
    <property type="project" value="UniProtKB-KW"/>
</dbReference>
<dbReference type="Gene3D" id="1.20.58.480">
    <property type="match status" value="1"/>
</dbReference>
<dbReference type="EMBL" id="JABXXO010000008">
    <property type="protein sequence ID" value="KAF7771836.1"/>
    <property type="molecule type" value="Genomic_DNA"/>
</dbReference>
<evidence type="ECO:0000256" key="3">
    <source>
        <dbReference type="ARBA" id="ARBA00023004"/>
    </source>
</evidence>
<dbReference type="GO" id="GO:0034354">
    <property type="term" value="P:'de novo' NAD+ biosynthetic process from L-tryptophan"/>
    <property type="evidence" value="ECO:0007669"/>
    <property type="project" value="TreeGrafter"/>
</dbReference>
<dbReference type="InterPro" id="IPR000898">
    <property type="entry name" value="Indolamine_dOase"/>
</dbReference>
<comment type="caution">
    <text evidence="5">The sequence shown here is derived from an EMBL/GenBank/DDBJ whole genome shotgun (WGS) entry which is preliminary data.</text>
</comment>
<dbReference type="Proteomes" id="UP000629468">
    <property type="component" value="Unassembled WGS sequence"/>
</dbReference>
<dbReference type="GO" id="GO:0033754">
    <property type="term" value="F:indoleamine 2,3-dioxygenase activity"/>
    <property type="evidence" value="ECO:0007669"/>
    <property type="project" value="TreeGrafter"/>
</dbReference>
<evidence type="ECO:0000256" key="2">
    <source>
        <dbReference type="ARBA" id="ARBA00022723"/>
    </source>
</evidence>
<evidence type="ECO:0000256" key="4">
    <source>
        <dbReference type="PIRSR" id="PIRSR600898-1"/>
    </source>
</evidence>
<name>A0A8H7F1A8_AGABI</name>
<reference evidence="5 6" key="1">
    <citation type="journal article" name="Sci. Rep.">
        <title>Telomere-to-telomere assembled and centromere annotated genomes of the two main subspecies of the button mushroom Agaricus bisporus reveal especially polymorphic chromosome ends.</title>
        <authorList>
            <person name="Sonnenberg A.S.M."/>
            <person name="Sedaghat-Telgerd N."/>
            <person name="Lavrijssen B."/>
            <person name="Ohm R.A."/>
            <person name="Hendrickx P.M."/>
            <person name="Scholtmeijer K."/>
            <person name="Baars J.J.P."/>
            <person name="van Peer A."/>
        </authorList>
    </citation>
    <scope>NUCLEOTIDE SEQUENCE [LARGE SCALE GENOMIC DNA]</scope>
    <source>
        <strain evidence="5 6">H119_p4</strain>
    </source>
</reference>
<keyword evidence="4" id="KW-0349">Heme</keyword>
<keyword evidence="2 4" id="KW-0479">Metal-binding</keyword>
<protein>
    <recommendedName>
        <fullName evidence="7">Indoleamine 2,3-dioxygenase</fullName>
    </recommendedName>
</protein>
<dbReference type="GO" id="GO:0020037">
    <property type="term" value="F:heme binding"/>
    <property type="evidence" value="ECO:0007669"/>
    <property type="project" value="InterPro"/>
</dbReference>
<dbReference type="SUPFAM" id="SSF140959">
    <property type="entry name" value="Indolic compounds 2,3-dioxygenase-like"/>
    <property type="match status" value="1"/>
</dbReference>
<dbReference type="PANTHER" id="PTHR28657:SF5">
    <property type="entry name" value="INDOLEAMINE 2,3-DIOXYGENASE"/>
    <property type="match status" value="1"/>
</dbReference>
<dbReference type="AlphaFoldDB" id="A0A8H7F1A8"/>
<dbReference type="PANTHER" id="PTHR28657">
    <property type="entry name" value="INDOLEAMINE 2,3-DIOXYGENASE"/>
    <property type="match status" value="1"/>
</dbReference>
<evidence type="ECO:0000256" key="1">
    <source>
        <dbReference type="ARBA" id="ARBA00007119"/>
    </source>
</evidence>
<accession>A0A8H7F1A8</accession>